<dbReference type="PROSITE" id="PS51257">
    <property type="entry name" value="PROKAR_LIPOPROTEIN"/>
    <property type="match status" value="1"/>
</dbReference>
<feature type="domain" description="Pesticidal crystal protein Cry22Aa Ig-like" evidence="3">
    <location>
        <begin position="392"/>
        <end position="464"/>
    </location>
</feature>
<gene>
    <name evidence="4" type="ORF">MNB_SV-13-1250</name>
</gene>
<name>A0A1W1D0X0_9ZZZZ</name>
<dbReference type="AlphaFoldDB" id="A0A1W1D0X0"/>
<feature type="region of interest" description="Disordered" evidence="2">
    <location>
        <begin position="36"/>
        <end position="109"/>
    </location>
</feature>
<dbReference type="Pfam" id="PF16403">
    <property type="entry name" value="Bact_surface_Ig-like"/>
    <property type="match status" value="1"/>
</dbReference>
<dbReference type="EMBL" id="FPHM01000271">
    <property type="protein sequence ID" value="SFV71567.1"/>
    <property type="molecule type" value="Genomic_DNA"/>
</dbReference>
<protein>
    <submittedName>
        <fullName evidence="4">RTX toxin, putative</fullName>
    </submittedName>
</protein>
<evidence type="ECO:0000256" key="2">
    <source>
        <dbReference type="SAM" id="MobiDB-lite"/>
    </source>
</evidence>
<dbReference type="InterPro" id="IPR032179">
    <property type="entry name" value="Cry22Aa_Ig-like"/>
</dbReference>
<organism evidence="4">
    <name type="scientific">hydrothermal vent metagenome</name>
    <dbReference type="NCBI Taxonomy" id="652676"/>
    <lineage>
        <taxon>unclassified sequences</taxon>
        <taxon>metagenomes</taxon>
        <taxon>ecological metagenomes</taxon>
    </lineage>
</organism>
<feature type="coiled-coil region" evidence="1">
    <location>
        <begin position="276"/>
        <end position="325"/>
    </location>
</feature>
<evidence type="ECO:0000313" key="4">
    <source>
        <dbReference type="EMBL" id="SFV71567.1"/>
    </source>
</evidence>
<evidence type="ECO:0000256" key="1">
    <source>
        <dbReference type="SAM" id="Coils"/>
    </source>
</evidence>
<dbReference type="Gene3D" id="2.60.40.10">
    <property type="entry name" value="Immunoglobulins"/>
    <property type="match status" value="1"/>
</dbReference>
<proteinExistence type="predicted"/>
<dbReference type="InterPro" id="IPR013783">
    <property type="entry name" value="Ig-like_fold"/>
</dbReference>
<keyword evidence="1" id="KW-0175">Coiled coil</keyword>
<accession>A0A1W1D0X0</accession>
<feature type="region of interest" description="Disordered" evidence="2">
    <location>
        <begin position="473"/>
        <end position="493"/>
    </location>
</feature>
<reference evidence="4" key="1">
    <citation type="submission" date="2016-10" db="EMBL/GenBank/DDBJ databases">
        <authorList>
            <person name="de Groot N.N."/>
        </authorList>
    </citation>
    <scope>NUCLEOTIDE SEQUENCE</scope>
</reference>
<feature type="compositionally biased region" description="Low complexity" evidence="2">
    <location>
        <begin position="36"/>
        <end position="108"/>
    </location>
</feature>
<evidence type="ECO:0000259" key="3">
    <source>
        <dbReference type="Pfam" id="PF16403"/>
    </source>
</evidence>
<sequence length="555" mass="60945">MKQTIGFLILSLFLLVGCGDSISKIVENNQTEVLNDNNLTHDNSSNDNNLTHDNSSNDNNLTHDNSSSDNNLTDDNSSSDNNLTDDNSSSDNNLIDDNSSNQNNSTLTGKVIDGEISGATLFLDLDKDNELDSNEPNSVTKLDGSYILILTKENREHENYLNKTAPLVVYGGKDIRTQEVFEDYLMAIREDSNLTYITPFSTLIAQTLFDEIEDTNSNKLQKINGEKNSSLNEKIALIKKNLAELFGLNETILNKDPIDLAKAGDNSLLSKSLQLHKSAKSMKKAMKKEVKKLKKSILKSYRSLARELKKLKRKALKNRDEALIEALDNSMDDSKLFDANLVKDVKKETKKLIKNINSFWQGQEGTLTDNALSNAIKEGETQLNTDTTKPIITLIGESTITLVQKTPYTDAGARAFDDIDGDISSNIQVDNHVDTNRVDTYNITYDVIDSSGNIANQVIRTVIIKAKPIIDTSDTTPPSKPTLTSTPITTTNDTQSIEVNGEVGATVWVNDVEVGTVGDNEKVTINLNTSGADGAKSFSIVLKDGSSNTSDTLFL</sequence>